<feature type="transmembrane region" description="Helical" evidence="6">
    <location>
        <begin position="96"/>
        <end position="115"/>
    </location>
</feature>
<gene>
    <name evidence="7" type="ORF">EV656_10484</name>
</gene>
<name>A0A4R2NN21_RHOAD</name>
<dbReference type="Pfam" id="PF03739">
    <property type="entry name" value="LptF_LptG"/>
    <property type="match status" value="1"/>
</dbReference>
<keyword evidence="3 6" id="KW-0812">Transmembrane</keyword>
<dbReference type="AlphaFoldDB" id="A0A4R2NN21"/>
<dbReference type="GO" id="GO:0055085">
    <property type="term" value="P:transmembrane transport"/>
    <property type="evidence" value="ECO:0007669"/>
    <property type="project" value="InterPro"/>
</dbReference>
<feature type="transmembrane region" description="Helical" evidence="6">
    <location>
        <begin position="6"/>
        <end position="22"/>
    </location>
</feature>
<keyword evidence="2" id="KW-1003">Cell membrane</keyword>
<accession>A0A4R2NN21</accession>
<organism evidence="7 8">
    <name type="scientific">Rhodovulum adriaticum</name>
    <name type="common">Rhodopseudomonas adriatica</name>
    <dbReference type="NCBI Taxonomy" id="35804"/>
    <lineage>
        <taxon>Bacteria</taxon>
        <taxon>Pseudomonadati</taxon>
        <taxon>Pseudomonadota</taxon>
        <taxon>Alphaproteobacteria</taxon>
        <taxon>Rhodobacterales</taxon>
        <taxon>Paracoccaceae</taxon>
        <taxon>Rhodovulum</taxon>
    </lineage>
</organism>
<evidence type="ECO:0000313" key="8">
    <source>
        <dbReference type="Proteomes" id="UP000295733"/>
    </source>
</evidence>
<feature type="transmembrane region" description="Helical" evidence="6">
    <location>
        <begin position="273"/>
        <end position="292"/>
    </location>
</feature>
<proteinExistence type="predicted"/>
<comment type="caution">
    <text evidence="7">The sequence shown here is derived from an EMBL/GenBank/DDBJ whole genome shotgun (WGS) entry which is preliminary data.</text>
</comment>
<protein>
    <submittedName>
        <fullName evidence="7">Lipopolysaccharide export system permease protein</fullName>
    </submittedName>
</protein>
<evidence type="ECO:0000256" key="6">
    <source>
        <dbReference type="SAM" id="Phobius"/>
    </source>
</evidence>
<dbReference type="InterPro" id="IPR030922">
    <property type="entry name" value="LptF"/>
</dbReference>
<evidence type="ECO:0000256" key="2">
    <source>
        <dbReference type="ARBA" id="ARBA00022475"/>
    </source>
</evidence>
<dbReference type="Proteomes" id="UP000295733">
    <property type="component" value="Unassembled WGS sequence"/>
</dbReference>
<keyword evidence="8" id="KW-1185">Reference proteome</keyword>
<evidence type="ECO:0000256" key="3">
    <source>
        <dbReference type="ARBA" id="ARBA00022692"/>
    </source>
</evidence>
<evidence type="ECO:0000313" key="7">
    <source>
        <dbReference type="EMBL" id="TCP23113.1"/>
    </source>
</evidence>
<reference evidence="7 8" key="1">
    <citation type="submission" date="2019-03" db="EMBL/GenBank/DDBJ databases">
        <title>Genomic Encyclopedia of Type Strains, Phase IV (KMG-IV): sequencing the most valuable type-strain genomes for metagenomic binning, comparative biology and taxonomic classification.</title>
        <authorList>
            <person name="Goeker M."/>
        </authorList>
    </citation>
    <scope>NUCLEOTIDE SEQUENCE [LARGE SCALE GENOMIC DNA]</scope>
    <source>
        <strain evidence="7 8">DSM 2781</strain>
    </source>
</reference>
<dbReference type="RefSeq" id="WP_207287035.1">
    <property type="nucleotide sequence ID" value="NZ_SLXL01000004.1"/>
</dbReference>
<dbReference type="EMBL" id="SLXL01000004">
    <property type="protein sequence ID" value="TCP23113.1"/>
    <property type="molecule type" value="Genomic_DNA"/>
</dbReference>
<dbReference type="GO" id="GO:0015920">
    <property type="term" value="P:lipopolysaccharide transport"/>
    <property type="evidence" value="ECO:0007669"/>
    <property type="project" value="TreeGrafter"/>
</dbReference>
<feature type="transmembrane region" description="Helical" evidence="6">
    <location>
        <begin position="334"/>
        <end position="354"/>
    </location>
</feature>
<evidence type="ECO:0000256" key="1">
    <source>
        <dbReference type="ARBA" id="ARBA00004651"/>
    </source>
</evidence>
<dbReference type="PANTHER" id="PTHR33529:SF6">
    <property type="entry name" value="YJGP_YJGQ FAMILY PERMEASE"/>
    <property type="match status" value="1"/>
</dbReference>
<evidence type="ECO:0000256" key="5">
    <source>
        <dbReference type="ARBA" id="ARBA00023136"/>
    </source>
</evidence>
<feature type="transmembrane region" description="Helical" evidence="6">
    <location>
        <begin position="304"/>
        <end position="322"/>
    </location>
</feature>
<dbReference type="GO" id="GO:0043190">
    <property type="term" value="C:ATP-binding cassette (ABC) transporter complex"/>
    <property type="evidence" value="ECO:0007669"/>
    <property type="project" value="InterPro"/>
</dbReference>
<dbReference type="PANTHER" id="PTHR33529">
    <property type="entry name" value="SLR0882 PROTEIN-RELATED"/>
    <property type="match status" value="1"/>
</dbReference>
<keyword evidence="5 6" id="KW-0472">Membrane</keyword>
<dbReference type="InterPro" id="IPR005495">
    <property type="entry name" value="LptG/LptF_permease"/>
</dbReference>
<evidence type="ECO:0000256" key="4">
    <source>
        <dbReference type="ARBA" id="ARBA00022989"/>
    </source>
</evidence>
<dbReference type="NCBIfam" id="TIGR04407">
    <property type="entry name" value="LptF_YjgP"/>
    <property type="match status" value="1"/>
</dbReference>
<keyword evidence="4 6" id="KW-1133">Transmembrane helix</keyword>
<sequence>MLSQLTILFGFFGLVLVSLYWLNQAVKLFERLIGDGQSAQVFLEFTALTLPDIIGRVLPLAAFAGTVQVMNRMSNESELVVMQATGLSPWRMARPVLVFGLGVAVLASVLSHGLVPASQAQLAERRAEIARDVTSQVLSEGRFLHPAPGVTVYIREITPASELQDIFLSDAREEGRQVTYTAKRALLVDSATGPKLVMFDGMAQSLSDENGRLSTARFADFTYDIGALVDSGTTGRTRLTTLPTLALLSPSPARLEAARATRAEALQEGHERFAGPLLAVAGALVGYGALLLGGFSRFGAGRQMVLGVVLLIAIHLLNNSASDIARRDAALWPVTYLAPLAGMAMGTVLIAMSGRRRRLRGAMT</sequence>
<comment type="subcellular location">
    <subcellularLocation>
        <location evidence="1">Cell membrane</location>
        <topology evidence="1">Multi-pass membrane protein</topology>
    </subcellularLocation>
</comment>